<reference evidence="2" key="1">
    <citation type="journal article" date="2014" name="Front. Microbiol.">
        <title>High frequency of phylogenetically diverse reductive dehalogenase-homologous genes in deep subseafloor sedimentary metagenomes.</title>
        <authorList>
            <person name="Kawai M."/>
            <person name="Futagami T."/>
            <person name="Toyoda A."/>
            <person name="Takaki Y."/>
            <person name="Nishi S."/>
            <person name="Hori S."/>
            <person name="Arai W."/>
            <person name="Tsubouchi T."/>
            <person name="Morono Y."/>
            <person name="Uchiyama I."/>
            <person name="Ito T."/>
            <person name="Fujiyama A."/>
            <person name="Inagaki F."/>
            <person name="Takami H."/>
        </authorList>
    </citation>
    <scope>NUCLEOTIDE SEQUENCE</scope>
    <source>
        <strain evidence="2">Expedition CK06-06</strain>
    </source>
</reference>
<dbReference type="EMBL" id="BARS01001460">
    <property type="protein sequence ID" value="GAF72121.1"/>
    <property type="molecule type" value="Genomic_DNA"/>
</dbReference>
<feature type="domain" description="FlgD/Vpr Ig-like" evidence="1">
    <location>
        <begin position="59"/>
        <end position="116"/>
    </location>
</feature>
<dbReference type="Gene3D" id="2.60.40.4070">
    <property type="match status" value="1"/>
</dbReference>
<name>X0SAC1_9ZZZZ</name>
<proteinExistence type="predicted"/>
<feature type="non-terminal residue" evidence="2">
    <location>
        <position position="1"/>
    </location>
</feature>
<protein>
    <recommendedName>
        <fullName evidence="1">FlgD/Vpr Ig-like domain-containing protein</fullName>
    </recommendedName>
</protein>
<sequence>EELPSVDEGGLVTTWTNRAGTFRLGRRTIIVPRATSLHQNYPNPFNPTTRIVFDLGFQDGPRQHARVVIYNLLGQEVLTLYDGEASTGRYELTWQGVDARGLAAASGVYFVRLSTSAGHQVIRKMLLVR</sequence>
<dbReference type="Pfam" id="PF13860">
    <property type="entry name" value="FlgD_ig"/>
    <property type="match status" value="1"/>
</dbReference>
<comment type="caution">
    <text evidence="2">The sequence shown here is derived from an EMBL/GenBank/DDBJ whole genome shotgun (WGS) entry which is preliminary data.</text>
</comment>
<dbReference type="AlphaFoldDB" id="X0SAC1"/>
<gene>
    <name evidence="2" type="ORF">S01H1_02861</name>
</gene>
<dbReference type="InterPro" id="IPR025965">
    <property type="entry name" value="FlgD/Vpr_Ig-like"/>
</dbReference>
<accession>X0SAC1</accession>
<organism evidence="2">
    <name type="scientific">marine sediment metagenome</name>
    <dbReference type="NCBI Taxonomy" id="412755"/>
    <lineage>
        <taxon>unclassified sequences</taxon>
        <taxon>metagenomes</taxon>
        <taxon>ecological metagenomes</taxon>
    </lineage>
</organism>
<dbReference type="InterPro" id="IPR026444">
    <property type="entry name" value="Secre_tail"/>
</dbReference>
<evidence type="ECO:0000259" key="1">
    <source>
        <dbReference type="Pfam" id="PF13860"/>
    </source>
</evidence>
<dbReference type="NCBIfam" id="TIGR04183">
    <property type="entry name" value="Por_Secre_tail"/>
    <property type="match status" value="1"/>
</dbReference>
<evidence type="ECO:0000313" key="2">
    <source>
        <dbReference type="EMBL" id="GAF72121.1"/>
    </source>
</evidence>